<evidence type="ECO:0000313" key="2">
    <source>
        <dbReference type="EMBL" id="ATY59900.1"/>
    </source>
</evidence>
<accession>A0A2H4S9X6</accession>
<dbReference type="VEuPathDB" id="FungiDB:CCM_02690"/>
<feature type="compositionally biased region" description="Basic and acidic residues" evidence="1">
    <location>
        <begin position="51"/>
        <end position="60"/>
    </location>
</feature>
<reference evidence="2 3" key="1">
    <citation type="journal article" date="2017" name="BMC Genomics">
        <title>Chromosome level assembly and secondary metabolite potential of the parasitic fungus Cordyceps militaris.</title>
        <authorList>
            <person name="Kramer G.J."/>
            <person name="Nodwell J.R."/>
        </authorList>
    </citation>
    <scope>NUCLEOTIDE SEQUENCE [LARGE SCALE GENOMIC DNA]</scope>
    <source>
        <strain evidence="2 3">ATCC 34164</strain>
    </source>
</reference>
<evidence type="ECO:0000313" key="3">
    <source>
        <dbReference type="Proteomes" id="UP000323067"/>
    </source>
</evidence>
<organism evidence="2 3">
    <name type="scientific">Cordyceps militaris</name>
    <name type="common">Caterpillar fungus</name>
    <name type="synonym">Clavaria militaris</name>
    <dbReference type="NCBI Taxonomy" id="73501"/>
    <lineage>
        <taxon>Eukaryota</taxon>
        <taxon>Fungi</taxon>
        <taxon>Dikarya</taxon>
        <taxon>Ascomycota</taxon>
        <taxon>Pezizomycotina</taxon>
        <taxon>Sordariomycetes</taxon>
        <taxon>Hypocreomycetidae</taxon>
        <taxon>Hypocreales</taxon>
        <taxon>Cordycipitaceae</taxon>
        <taxon>Cordyceps</taxon>
    </lineage>
</organism>
<dbReference type="AlphaFoldDB" id="A0A2H4S9X6"/>
<dbReference type="Proteomes" id="UP000323067">
    <property type="component" value="Chromosome vi"/>
</dbReference>
<gene>
    <name evidence="2" type="ORF">A9K55_006246</name>
</gene>
<proteinExistence type="predicted"/>
<feature type="region of interest" description="Disordered" evidence="1">
    <location>
        <begin position="1"/>
        <end position="25"/>
    </location>
</feature>
<evidence type="ECO:0000256" key="1">
    <source>
        <dbReference type="SAM" id="MobiDB-lite"/>
    </source>
</evidence>
<sequence>MTLQKNQKNRRERSEKRSNCARDRYTGWATGTEKQENQRGLVCDFGQVVTRPDKGERPDKSTTVQGGEG</sequence>
<feature type="compositionally biased region" description="Basic and acidic residues" evidence="1">
    <location>
        <begin position="12"/>
        <end position="25"/>
    </location>
</feature>
<protein>
    <submittedName>
        <fullName evidence="2">Uncharacterized protein</fullName>
    </submittedName>
</protein>
<dbReference type="EMBL" id="CP023323">
    <property type="protein sequence ID" value="ATY59900.1"/>
    <property type="molecule type" value="Genomic_DNA"/>
</dbReference>
<name>A0A2H4S9X6_CORMI</name>
<dbReference type="VEuPathDB" id="FungiDB:A9K55_006246"/>
<feature type="region of interest" description="Disordered" evidence="1">
    <location>
        <begin position="47"/>
        <end position="69"/>
    </location>
</feature>